<feature type="transmembrane region" description="Helical" evidence="9">
    <location>
        <begin position="555"/>
        <end position="573"/>
    </location>
</feature>
<feature type="transmembrane region" description="Helical" evidence="9">
    <location>
        <begin position="184"/>
        <end position="202"/>
    </location>
</feature>
<feature type="transmembrane region" description="Helical" evidence="9">
    <location>
        <begin position="271"/>
        <end position="292"/>
    </location>
</feature>
<dbReference type="SUPFAM" id="SSF103473">
    <property type="entry name" value="MFS general substrate transporter"/>
    <property type="match status" value="1"/>
</dbReference>
<evidence type="ECO:0000256" key="7">
    <source>
        <dbReference type="RuleBase" id="RU003346"/>
    </source>
</evidence>
<dbReference type="InterPro" id="IPR036259">
    <property type="entry name" value="MFS_trans_sf"/>
</dbReference>
<dbReference type="Gene3D" id="1.20.1250.20">
    <property type="entry name" value="MFS general substrate transporter like domains"/>
    <property type="match status" value="1"/>
</dbReference>
<feature type="transmembrane region" description="Helical" evidence="9">
    <location>
        <begin position="377"/>
        <end position="401"/>
    </location>
</feature>
<proteinExistence type="inferred from homology"/>
<protein>
    <recommendedName>
        <fullName evidence="10">Major facilitator superfamily (MFS) profile domain-containing protein</fullName>
    </recommendedName>
</protein>
<dbReference type="Pfam" id="PF00083">
    <property type="entry name" value="Sugar_tr"/>
    <property type="match status" value="1"/>
</dbReference>
<evidence type="ECO:0000256" key="1">
    <source>
        <dbReference type="ARBA" id="ARBA00004141"/>
    </source>
</evidence>
<accession>A0ABR0JWM0</accession>
<dbReference type="PANTHER" id="PTHR48020">
    <property type="entry name" value="PROTON MYO-INOSITOL COTRANSPORTER"/>
    <property type="match status" value="1"/>
</dbReference>
<evidence type="ECO:0000256" key="9">
    <source>
        <dbReference type="SAM" id="Phobius"/>
    </source>
</evidence>
<keyword evidence="6 9" id="KW-0472">Membrane</keyword>
<keyword evidence="5 9" id="KW-1133">Transmembrane helix</keyword>
<feature type="region of interest" description="Disordered" evidence="8">
    <location>
        <begin position="59"/>
        <end position="102"/>
    </location>
</feature>
<dbReference type="InterPro" id="IPR005828">
    <property type="entry name" value="MFS_sugar_transport-like"/>
</dbReference>
<feature type="transmembrane region" description="Helical" evidence="9">
    <location>
        <begin position="413"/>
        <end position="434"/>
    </location>
</feature>
<evidence type="ECO:0000256" key="2">
    <source>
        <dbReference type="ARBA" id="ARBA00010992"/>
    </source>
</evidence>
<dbReference type="PROSITE" id="PS00217">
    <property type="entry name" value="SUGAR_TRANSPORT_2"/>
    <property type="match status" value="1"/>
</dbReference>
<keyword evidence="4 9" id="KW-0812">Transmembrane</keyword>
<evidence type="ECO:0000313" key="12">
    <source>
        <dbReference type="Proteomes" id="UP001345013"/>
    </source>
</evidence>
<organism evidence="11 12">
    <name type="scientific">Lithohypha guttulata</name>
    <dbReference type="NCBI Taxonomy" id="1690604"/>
    <lineage>
        <taxon>Eukaryota</taxon>
        <taxon>Fungi</taxon>
        <taxon>Dikarya</taxon>
        <taxon>Ascomycota</taxon>
        <taxon>Pezizomycotina</taxon>
        <taxon>Eurotiomycetes</taxon>
        <taxon>Chaetothyriomycetidae</taxon>
        <taxon>Chaetothyriales</taxon>
        <taxon>Trichomeriaceae</taxon>
        <taxon>Lithohypha</taxon>
    </lineage>
</organism>
<evidence type="ECO:0000256" key="6">
    <source>
        <dbReference type="ARBA" id="ARBA00023136"/>
    </source>
</evidence>
<dbReference type="PRINTS" id="PR00171">
    <property type="entry name" value="SUGRTRNSPORT"/>
</dbReference>
<feature type="transmembrane region" description="Helical" evidence="9">
    <location>
        <begin position="243"/>
        <end position="265"/>
    </location>
</feature>
<feature type="transmembrane region" description="Helical" evidence="9">
    <location>
        <begin position="530"/>
        <end position="549"/>
    </location>
</feature>
<keyword evidence="3 7" id="KW-0813">Transport</keyword>
<reference evidence="11 12" key="1">
    <citation type="submission" date="2023-08" db="EMBL/GenBank/DDBJ databases">
        <title>Black Yeasts Isolated from many extreme environments.</title>
        <authorList>
            <person name="Coleine C."/>
            <person name="Stajich J.E."/>
            <person name="Selbmann L."/>
        </authorList>
    </citation>
    <scope>NUCLEOTIDE SEQUENCE [LARGE SCALE GENOMIC DNA]</scope>
    <source>
        <strain evidence="11 12">CCFEE 5885</strain>
    </source>
</reference>
<comment type="similarity">
    <text evidence="2 7">Belongs to the major facilitator superfamily. Sugar transporter (TC 2.A.1.1) family.</text>
</comment>
<comment type="caution">
    <text evidence="11">The sequence shown here is derived from an EMBL/GenBank/DDBJ whole genome shotgun (WGS) entry which is preliminary data.</text>
</comment>
<feature type="transmembrane region" description="Helical" evidence="9">
    <location>
        <begin position="208"/>
        <end position="231"/>
    </location>
</feature>
<dbReference type="EMBL" id="JAVRRG010000238">
    <property type="protein sequence ID" value="KAK5075865.1"/>
    <property type="molecule type" value="Genomic_DNA"/>
</dbReference>
<dbReference type="PROSITE" id="PS00216">
    <property type="entry name" value="SUGAR_TRANSPORT_1"/>
    <property type="match status" value="2"/>
</dbReference>
<name>A0ABR0JWM0_9EURO</name>
<feature type="transmembrane region" description="Helical" evidence="9">
    <location>
        <begin position="443"/>
        <end position="464"/>
    </location>
</feature>
<dbReference type="Proteomes" id="UP001345013">
    <property type="component" value="Unassembled WGS sequence"/>
</dbReference>
<dbReference type="InterPro" id="IPR005829">
    <property type="entry name" value="Sugar_transporter_CS"/>
</dbReference>
<dbReference type="NCBIfam" id="TIGR00879">
    <property type="entry name" value="SP"/>
    <property type="match status" value="1"/>
</dbReference>
<evidence type="ECO:0000256" key="8">
    <source>
        <dbReference type="SAM" id="MobiDB-lite"/>
    </source>
</evidence>
<evidence type="ECO:0000256" key="4">
    <source>
        <dbReference type="ARBA" id="ARBA00022692"/>
    </source>
</evidence>
<feature type="transmembrane region" description="Helical" evidence="9">
    <location>
        <begin position="157"/>
        <end position="177"/>
    </location>
</feature>
<feature type="domain" description="Major facilitator superfamily (MFS) profile" evidence="10">
    <location>
        <begin position="116"/>
        <end position="577"/>
    </location>
</feature>
<dbReference type="PROSITE" id="PS50850">
    <property type="entry name" value="MFS"/>
    <property type="match status" value="1"/>
</dbReference>
<comment type="subcellular location">
    <subcellularLocation>
        <location evidence="1">Membrane</location>
        <topology evidence="1">Multi-pass membrane protein</topology>
    </subcellularLocation>
</comment>
<sequence>MKELSQSWLLFRRWAVGVPLQHVSTSHARAHLTGALGVSKHVPTTAIAGLLFMPSNVSQYSSETEDKEEVEMSNMDSRNPDHDSAPSEPLIERDEEQQEADSTIQTGGGNAFIWTLTLAACVGGLLFGYDTGVISSTLVSIGTDLSYRHLTSLDKGLITAATSFFALVASPIAGFLADKLGRKSIIIYSDVLFTAGALWQAVTTSVWGMILGRSIVGLAIGGASMIVPLYIAELAPGHLRGRLTTVQLLLITGGQAVAYIIGWVFSTMPSGWRWMVGIGAFPAITQIFMLAFMPETPRYLARVGQEEKARQILKKVYRNTTPDLTHTVDTTLAAIKKEINEEEEAATSLKITTPSSSPNKFMATLTSLLTHPPHTRALVIACLLQGLQQAAGFNSLMYFSATIFQSLGFTNPTLTSLSIALTNFAFTVVAFYLIDRLGRRRSLLYTIPIMAVSLLLAAAMFRFVDLPTTEGAPELKAEGSQPGLPHYLVVLSLLMYVSAYATGLGPVPWQQSELFPLSVRSLGSSLSTSTNWGLNTIVGLTFLPMMQGLTPTWTFVVYAVVCGLGWMAIWWCYPETMGMEIEDIGALLQDGWGVKESMDRLRRMRQVEGRHMGRPRG</sequence>
<keyword evidence="12" id="KW-1185">Reference proteome</keyword>
<evidence type="ECO:0000256" key="3">
    <source>
        <dbReference type="ARBA" id="ARBA00022448"/>
    </source>
</evidence>
<feature type="transmembrane region" description="Helical" evidence="9">
    <location>
        <begin position="484"/>
        <end position="509"/>
    </location>
</feature>
<evidence type="ECO:0000313" key="11">
    <source>
        <dbReference type="EMBL" id="KAK5075865.1"/>
    </source>
</evidence>
<evidence type="ECO:0000259" key="10">
    <source>
        <dbReference type="PROSITE" id="PS50850"/>
    </source>
</evidence>
<gene>
    <name evidence="11" type="ORF">LTR24_009806</name>
</gene>
<evidence type="ECO:0000256" key="5">
    <source>
        <dbReference type="ARBA" id="ARBA00022989"/>
    </source>
</evidence>
<dbReference type="InterPro" id="IPR003663">
    <property type="entry name" value="Sugar/inositol_transpt"/>
</dbReference>
<feature type="transmembrane region" description="Helical" evidence="9">
    <location>
        <begin position="111"/>
        <end position="129"/>
    </location>
</feature>
<dbReference type="InterPro" id="IPR020846">
    <property type="entry name" value="MFS_dom"/>
</dbReference>
<dbReference type="PANTHER" id="PTHR48020:SF12">
    <property type="entry name" value="PROTON MYO-INOSITOL COTRANSPORTER"/>
    <property type="match status" value="1"/>
</dbReference>
<dbReference type="InterPro" id="IPR050814">
    <property type="entry name" value="Myo-inositol_Transporter"/>
</dbReference>